<sequence>MSRAFCQLTQVTEMLEERALQHYRDVLAEEGRLHRELDALADLQRGAVQDDVGIHARRISGAEDQWSAWLAQRRLSLNQALVSLRLRKEQLRDAARLAHARQTVTRELSDKAAAKEAAHRRARTEEALRALTLLQRADR</sequence>
<dbReference type="RefSeq" id="WP_114509188.1">
    <property type="nucleotide sequence ID" value="NZ_QPMK01000001.1"/>
</dbReference>
<dbReference type="OrthoDB" id="7861976at2"/>
<organism evidence="1 2">
    <name type="scientific">Thalassococcus profundi</name>
    <dbReference type="NCBI Taxonomy" id="2282382"/>
    <lineage>
        <taxon>Bacteria</taxon>
        <taxon>Pseudomonadati</taxon>
        <taxon>Pseudomonadota</taxon>
        <taxon>Alphaproteobacteria</taxon>
        <taxon>Rhodobacterales</taxon>
        <taxon>Roseobacteraceae</taxon>
        <taxon>Thalassococcus</taxon>
    </lineage>
</organism>
<name>A0A369TSE9_9RHOB</name>
<accession>A0A369TSE9</accession>
<comment type="caution">
    <text evidence="1">The sequence shown here is derived from an EMBL/GenBank/DDBJ whole genome shotgun (WGS) entry which is preliminary data.</text>
</comment>
<evidence type="ECO:0008006" key="3">
    <source>
        <dbReference type="Google" id="ProtNLM"/>
    </source>
</evidence>
<proteinExistence type="predicted"/>
<dbReference type="Proteomes" id="UP000253977">
    <property type="component" value="Unassembled WGS sequence"/>
</dbReference>
<evidence type="ECO:0000313" key="2">
    <source>
        <dbReference type="Proteomes" id="UP000253977"/>
    </source>
</evidence>
<gene>
    <name evidence="1" type="ORF">DU478_01695</name>
</gene>
<dbReference type="EMBL" id="QPMK01000001">
    <property type="protein sequence ID" value="RDD68208.1"/>
    <property type="molecule type" value="Genomic_DNA"/>
</dbReference>
<keyword evidence="2" id="KW-1185">Reference proteome</keyword>
<reference evidence="1 2" key="1">
    <citation type="submission" date="2018-07" db="EMBL/GenBank/DDBJ databases">
        <title>Thalassococcus profundi sp. nov., a marine bacterium isolated from deep seawater of Okinawa Trough.</title>
        <authorList>
            <person name="Yu M."/>
        </authorList>
    </citation>
    <scope>NUCLEOTIDE SEQUENCE [LARGE SCALE GENOMIC DNA]</scope>
    <source>
        <strain evidence="1 2">WRAS1</strain>
    </source>
</reference>
<protein>
    <recommendedName>
        <fullName evidence="3">Flagellar FliJ protein</fullName>
    </recommendedName>
</protein>
<evidence type="ECO:0000313" key="1">
    <source>
        <dbReference type="EMBL" id="RDD68208.1"/>
    </source>
</evidence>
<dbReference type="AlphaFoldDB" id="A0A369TSE9"/>